<dbReference type="PATRIC" id="fig|1527444.3.peg.510"/>
<keyword evidence="1" id="KW-0809">Transit peptide</keyword>
<dbReference type="STRING" id="1527444.ucyna2_00532"/>
<dbReference type="PANTHER" id="PTHR43757">
    <property type="entry name" value="AMINOMETHYLTRANSFERASE"/>
    <property type="match status" value="1"/>
</dbReference>
<comment type="caution">
    <text evidence="3">The sequence shown here is derived from an EMBL/GenBank/DDBJ whole genome shotgun (WGS) entry which is preliminary data.</text>
</comment>
<dbReference type="eggNOG" id="COG0354">
    <property type="taxonomic scope" value="Bacteria"/>
</dbReference>
<dbReference type="SUPFAM" id="SSF103025">
    <property type="entry name" value="Folate-binding domain"/>
    <property type="match status" value="1"/>
</dbReference>
<protein>
    <submittedName>
        <fullName evidence="3">Folate-binding protein YgfZ</fullName>
    </submittedName>
</protein>
<evidence type="ECO:0000259" key="2">
    <source>
        <dbReference type="Pfam" id="PF01571"/>
    </source>
</evidence>
<dbReference type="InterPro" id="IPR028896">
    <property type="entry name" value="GcvT/YgfZ/DmdA"/>
</dbReference>
<dbReference type="NCBIfam" id="TIGR03317">
    <property type="entry name" value="ygfZ_signature"/>
    <property type="match status" value="1"/>
</dbReference>
<dbReference type="InterPro" id="IPR027266">
    <property type="entry name" value="TrmE/GcvT-like"/>
</dbReference>
<dbReference type="AlphaFoldDB" id="A0A086CHJ2"/>
<name>A0A086CHJ2_9CHRO</name>
<evidence type="ECO:0000313" key="3">
    <source>
        <dbReference type="EMBL" id="KFF41656.1"/>
    </source>
</evidence>
<evidence type="ECO:0000313" key="4">
    <source>
        <dbReference type="Proteomes" id="UP000028922"/>
    </source>
</evidence>
<accession>A0A086CHJ2</accession>
<sequence length="344" mass="39523">MLQKLDSSQKDFNNEYYVFQEAYSNAIVIDMSHWGLLKITGEDRLKFLHNLSTNNIKDLKPKQLCETIFINSIGRTLDLATAYIMENEILLLVSPNRRSLLLDWMERYIFPMDKVQLVDISHENAVFSLVGPQVAQKLQKWNCDFKNISNSRLDVYSILNIENNRIIVALNNGLALPGCTIITSKNYAKTILKELIGCNFLPASNNVWEKLRIRQGRPFPNNELTETYNPLEAGLWSKISFDKGCYIGQETIARLNTYHGVKQYLWGIKLSQLINVPNPIYVNGDKVGVLTSCIQINQDFWGLAYIKAKIGKANLHVSVNNTRGELFRVPFLTHEYYRNNKNHS</sequence>
<dbReference type="PANTHER" id="PTHR43757:SF14">
    <property type="entry name" value="GLYCINE CLEAVAGE T-PROTEIN FAMILY"/>
    <property type="match status" value="1"/>
</dbReference>
<evidence type="ECO:0000256" key="1">
    <source>
        <dbReference type="ARBA" id="ARBA00022946"/>
    </source>
</evidence>
<gene>
    <name evidence="3" type="ORF">ucyna2_00532</name>
</gene>
<feature type="domain" description="GCVT N-terminal" evidence="2">
    <location>
        <begin position="24"/>
        <end position="243"/>
    </location>
</feature>
<dbReference type="EMBL" id="JPSP01000004">
    <property type="protein sequence ID" value="KFF41656.1"/>
    <property type="molecule type" value="Genomic_DNA"/>
</dbReference>
<dbReference type="InterPro" id="IPR006222">
    <property type="entry name" value="GCVT_N"/>
</dbReference>
<reference evidence="3 4" key="1">
    <citation type="submission" date="2014-08" db="EMBL/GenBank/DDBJ databases">
        <title>Comparative genomics reveals surprising divergence of two closely related strains of uncultivated UCYN-A cyanobacteria.</title>
        <authorList>
            <person name="Bombar D."/>
            <person name="Heller P."/>
            <person name="Sanchez-Baracaldo P."/>
            <person name="Carter B.J."/>
            <person name="Zert J.P."/>
        </authorList>
    </citation>
    <scope>NUCLEOTIDE SEQUENCE [LARGE SCALE GENOMIC DNA]</scope>
</reference>
<proteinExistence type="predicted"/>
<dbReference type="Pfam" id="PF01571">
    <property type="entry name" value="GCV_T"/>
    <property type="match status" value="1"/>
</dbReference>
<dbReference type="Proteomes" id="UP000028922">
    <property type="component" value="Unassembled WGS sequence"/>
</dbReference>
<organism evidence="3 4">
    <name type="scientific">Candidatus Atelocyanobacterium thalassa isolate SIO64986</name>
    <dbReference type="NCBI Taxonomy" id="1527444"/>
    <lineage>
        <taxon>Bacteria</taxon>
        <taxon>Bacillati</taxon>
        <taxon>Cyanobacteriota</taxon>
        <taxon>Cyanophyceae</taxon>
        <taxon>Oscillatoriophycideae</taxon>
        <taxon>Chroococcales</taxon>
        <taxon>Aphanothecaceae</taxon>
        <taxon>Candidatus Atelocyanobacterium</taxon>
        <taxon>Candidatus Atelocyanobacterium thalassae</taxon>
    </lineage>
</organism>
<dbReference type="PIRSF" id="PIRSF006487">
    <property type="entry name" value="GcvT"/>
    <property type="match status" value="1"/>
</dbReference>
<dbReference type="InterPro" id="IPR017703">
    <property type="entry name" value="YgfZ/GCV_T_CS"/>
</dbReference>
<dbReference type="Gene3D" id="3.30.1360.120">
    <property type="entry name" value="Probable tRNA modification gtpase trme, domain 1"/>
    <property type="match status" value="1"/>
</dbReference>